<dbReference type="STRING" id="47871.GA0070608_4890"/>
<accession>A0A1C6W1C4</accession>
<sequence length="47" mass="5013">MIQRPYAAATTCSAITVESLDLTLAPSVDVLLEAYRPPRHVGGAVEE</sequence>
<dbReference type="Proteomes" id="UP000199343">
    <property type="component" value="Unassembled WGS sequence"/>
</dbReference>
<organism evidence="1 2">
    <name type="scientific">Micromonospora peucetia</name>
    <dbReference type="NCBI Taxonomy" id="47871"/>
    <lineage>
        <taxon>Bacteria</taxon>
        <taxon>Bacillati</taxon>
        <taxon>Actinomycetota</taxon>
        <taxon>Actinomycetes</taxon>
        <taxon>Micromonosporales</taxon>
        <taxon>Micromonosporaceae</taxon>
        <taxon>Micromonospora</taxon>
    </lineage>
</organism>
<evidence type="ECO:0000313" key="2">
    <source>
        <dbReference type="Proteomes" id="UP000199343"/>
    </source>
</evidence>
<name>A0A1C6W1C4_9ACTN</name>
<gene>
    <name evidence="1" type="ORF">GA0070608_4890</name>
</gene>
<evidence type="ECO:0000313" key="1">
    <source>
        <dbReference type="EMBL" id="SCL72214.1"/>
    </source>
</evidence>
<reference evidence="1 2" key="1">
    <citation type="submission" date="2016-06" db="EMBL/GenBank/DDBJ databases">
        <authorList>
            <person name="Kjaerup R.B."/>
            <person name="Dalgaard T.S."/>
            <person name="Juul-Madsen H.R."/>
        </authorList>
    </citation>
    <scope>NUCLEOTIDE SEQUENCE [LARGE SCALE GENOMIC DNA]</scope>
    <source>
        <strain evidence="1 2">DSM 43363</strain>
    </source>
</reference>
<dbReference type="EMBL" id="FMIC01000002">
    <property type="protein sequence ID" value="SCL72214.1"/>
    <property type="molecule type" value="Genomic_DNA"/>
</dbReference>
<proteinExistence type="predicted"/>
<dbReference type="AlphaFoldDB" id="A0A1C6W1C4"/>
<protein>
    <submittedName>
        <fullName evidence="1">Uncharacterized protein</fullName>
    </submittedName>
</protein>